<sequence length="167" mass="19126">MKSITIKWGENGYKKYGVFSTLSAIIFLGLSFYYLNNDGILSYQLTMSLLLMVSGLSCIVNFINFIKKVNGTTVLSVGDEMLSLHHKSMFVDKKQEFHFYEIRKFGIVRNTTRLELNKDSNKGYYLMIAPKDGEAFNAFPNANINIADLKDIMKWIKREAHTEEEAA</sequence>
<protein>
    <submittedName>
        <fullName evidence="2">Uncharacterized protein</fullName>
    </submittedName>
</protein>
<feature type="transmembrane region" description="Helical" evidence="1">
    <location>
        <begin position="16"/>
        <end position="35"/>
    </location>
</feature>
<organism evidence="2 3">
    <name type="scientific">Flammeovirga agarivorans</name>
    <dbReference type="NCBI Taxonomy" id="2726742"/>
    <lineage>
        <taxon>Bacteria</taxon>
        <taxon>Pseudomonadati</taxon>
        <taxon>Bacteroidota</taxon>
        <taxon>Cytophagia</taxon>
        <taxon>Cytophagales</taxon>
        <taxon>Flammeovirgaceae</taxon>
        <taxon>Flammeovirga</taxon>
    </lineage>
</organism>
<name>A0A7X8SHZ4_9BACT</name>
<dbReference type="AlphaFoldDB" id="A0A7X8SHZ4"/>
<evidence type="ECO:0000256" key="1">
    <source>
        <dbReference type="SAM" id="Phobius"/>
    </source>
</evidence>
<keyword evidence="1" id="KW-0472">Membrane</keyword>
<reference evidence="2 3" key="1">
    <citation type="submission" date="2020-04" db="EMBL/GenBank/DDBJ databases">
        <title>Flammeovirga sp. SR4, a novel species isolated from seawater.</title>
        <authorList>
            <person name="Wang X."/>
        </authorList>
    </citation>
    <scope>NUCLEOTIDE SEQUENCE [LARGE SCALE GENOMIC DNA]</scope>
    <source>
        <strain evidence="2 3">SR4</strain>
    </source>
</reference>
<dbReference type="RefSeq" id="WP_168881272.1">
    <property type="nucleotide sequence ID" value="NZ_JABAIL010000002.1"/>
</dbReference>
<keyword evidence="3" id="KW-1185">Reference proteome</keyword>
<dbReference type="Proteomes" id="UP000585050">
    <property type="component" value="Unassembled WGS sequence"/>
</dbReference>
<gene>
    <name evidence="2" type="ORF">HGP29_04980</name>
</gene>
<accession>A0A7X8SHZ4</accession>
<evidence type="ECO:0000313" key="3">
    <source>
        <dbReference type="Proteomes" id="UP000585050"/>
    </source>
</evidence>
<keyword evidence="1" id="KW-1133">Transmembrane helix</keyword>
<dbReference type="EMBL" id="JABAIL010000002">
    <property type="protein sequence ID" value="NLR90546.1"/>
    <property type="molecule type" value="Genomic_DNA"/>
</dbReference>
<feature type="transmembrane region" description="Helical" evidence="1">
    <location>
        <begin position="41"/>
        <end position="63"/>
    </location>
</feature>
<evidence type="ECO:0000313" key="2">
    <source>
        <dbReference type="EMBL" id="NLR90546.1"/>
    </source>
</evidence>
<keyword evidence="1" id="KW-0812">Transmembrane</keyword>
<proteinExistence type="predicted"/>
<comment type="caution">
    <text evidence="2">The sequence shown here is derived from an EMBL/GenBank/DDBJ whole genome shotgun (WGS) entry which is preliminary data.</text>
</comment>